<dbReference type="PROSITE" id="PS51192">
    <property type="entry name" value="HELICASE_ATP_BIND_1"/>
    <property type="match status" value="1"/>
</dbReference>
<dbReference type="GO" id="GO:0016787">
    <property type="term" value="F:hydrolase activity"/>
    <property type="evidence" value="ECO:0007669"/>
    <property type="project" value="UniProtKB-KW"/>
</dbReference>
<dbReference type="PANTHER" id="PTHR12131:SF1">
    <property type="entry name" value="ATP-DEPENDENT RNA HELICASE SUPV3L1, MITOCHONDRIAL-RELATED"/>
    <property type="match status" value="1"/>
</dbReference>
<evidence type="ECO:0000313" key="10">
    <source>
        <dbReference type="Proteomes" id="UP000244056"/>
    </source>
</evidence>
<dbReference type="SMART" id="SM01142">
    <property type="entry name" value="DSHCT"/>
    <property type="match status" value="1"/>
</dbReference>
<feature type="region of interest" description="Disordered" evidence="6">
    <location>
        <begin position="224"/>
        <end position="247"/>
    </location>
</feature>
<feature type="compositionally biased region" description="Basic and acidic residues" evidence="6">
    <location>
        <begin position="234"/>
        <end position="243"/>
    </location>
</feature>
<dbReference type="Pfam" id="PF00270">
    <property type="entry name" value="DEAD"/>
    <property type="match status" value="1"/>
</dbReference>
<dbReference type="RefSeq" id="WP_017804200.1">
    <property type="nucleotide sequence ID" value="NZ_CAWNZE010000001.1"/>
</dbReference>
<dbReference type="KEGG" id="nsp:BMF81_03513"/>
<dbReference type="GO" id="GO:0004386">
    <property type="term" value="F:helicase activity"/>
    <property type="evidence" value="ECO:0007669"/>
    <property type="project" value="UniProtKB-KW"/>
</dbReference>
<dbReference type="InterPro" id="IPR011545">
    <property type="entry name" value="DEAD/DEAH_box_helicase_dom"/>
</dbReference>
<dbReference type="PROSITE" id="PS51194">
    <property type="entry name" value="HELICASE_CTER"/>
    <property type="match status" value="1"/>
</dbReference>
<dbReference type="InterPro" id="IPR050699">
    <property type="entry name" value="RNA-DNA_Helicase"/>
</dbReference>
<dbReference type="Pfam" id="PF00271">
    <property type="entry name" value="Helicase_C"/>
    <property type="match status" value="1"/>
</dbReference>
<keyword evidence="1" id="KW-0547">Nucleotide-binding</keyword>
<dbReference type="InterPro" id="IPR014001">
    <property type="entry name" value="Helicase_ATP-bd"/>
</dbReference>
<feature type="coiled-coil region" evidence="5">
    <location>
        <begin position="476"/>
        <end position="521"/>
    </location>
</feature>
<evidence type="ECO:0000256" key="4">
    <source>
        <dbReference type="ARBA" id="ARBA00022840"/>
    </source>
</evidence>
<evidence type="ECO:0000256" key="2">
    <source>
        <dbReference type="ARBA" id="ARBA00022801"/>
    </source>
</evidence>
<keyword evidence="2 9" id="KW-0378">Hydrolase</keyword>
<feature type="domain" description="Helicase ATP-binding" evidence="7">
    <location>
        <begin position="28"/>
        <end position="191"/>
    </location>
</feature>
<feature type="domain" description="Helicase C-terminal" evidence="8">
    <location>
        <begin position="255"/>
        <end position="444"/>
    </location>
</feature>
<keyword evidence="3 9" id="KW-0347">Helicase</keyword>
<accession>A0A2S0Q9J9</accession>
<dbReference type="Pfam" id="PF08148">
    <property type="entry name" value="DSHCT"/>
    <property type="match status" value="1"/>
</dbReference>
<dbReference type="PANTHER" id="PTHR12131">
    <property type="entry name" value="ATP-DEPENDENT RNA AND DNA HELICASE"/>
    <property type="match status" value="1"/>
</dbReference>
<dbReference type="SUPFAM" id="SSF52540">
    <property type="entry name" value="P-loop containing nucleoside triphosphate hydrolases"/>
    <property type="match status" value="1"/>
</dbReference>
<evidence type="ECO:0000256" key="1">
    <source>
        <dbReference type="ARBA" id="ARBA00022741"/>
    </source>
</evidence>
<proteinExistence type="predicted"/>
<dbReference type="EC" id="3.6.4.-" evidence="9"/>
<dbReference type="Proteomes" id="UP000244056">
    <property type="component" value="Chromosome"/>
</dbReference>
<dbReference type="EMBL" id="CP020114">
    <property type="protein sequence ID" value="AVZ31129.1"/>
    <property type="molecule type" value="Genomic_DNA"/>
</dbReference>
<dbReference type="GeneID" id="78018782"/>
<dbReference type="InterPro" id="IPR001650">
    <property type="entry name" value="Helicase_C-like"/>
</dbReference>
<evidence type="ECO:0000313" key="9">
    <source>
        <dbReference type="EMBL" id="AVZ31129.1"/>
    </source>
</evidence>
<protein>
    <submittedName>
        <fullName evidence="9">Putative helicase HelY</fullName>
        <ecNumber evidence="9">3.6.4.-</ecNumber>
    </submittedName>
</protein>
<name>A0A2S0Q9J9_NODSP</name>
<gene>
    <name evidence="9" type="primary">helY</name>
    <name evidence="9" type="ORF">BMF81_03513</name>
</gene>
<dbReference type="AlphaFoldDB" id="A0A2S0Q9J9"/>
<reference evidence="9 10" key="1">
    <citation type="submission" date="2017-03" db="EMBL/GenBank/DDBJ databases">
        <title>Comparative genomics of the toxic Baltic Sea cyanobacteria Nodularia spumigena UHCC 0039 and its response on varying salinity.</title>
        <authorList>
            <person name="Teikari J.E."/>
        </authorList>
    </citation>
    <scope>NUCLEOTIDE SEQUENCE [LARGE SCALE GENOMIC DNA]</scope>
    <source>
        <strain evidence="9 10">UHCC 0039</strain>
    </source>
</reference>
<dbReference type="Gene3D" id="1.10.3380.30">
    <property type="match status" value="1"/>
</dbReference>
<keyword evidence="4" id="KW-0067">ATP-binding</keyword>
<dbReference type="GO" id="GO:0055087">
    <property type="term" value="C:Ski complex"/>
    <property type="evidence" value="ECO:0007669"/>
    <property type="project" value="TreeGrafter"/>
</dbReference>
<dbReference type="InterPro" id="IPR012961">
    <property type="entry name" value="Ski2/MTR4_C"/>
</dbReference>
<sequence>MNYPAPSPELDLGLIFPFELDQFQKDAIASLNSGRSVVVCAPTGSGKTLVGEYAIYRALSRGKRVFYTTPLKALSNQKLRDFREQFGYDQVGLLTGDISINRDAPILVMTTEIFRNMLYGTPIGQIGISLVDVEAVVLDECHYMNDRQRGTVWEESIIYCPREIQLAALSATVANSDQLTDWLNRVHGPTDLIYSDFRPVPLEFYYCNPKGLFPLLNESKTKINPRLANRGKRKQGDRGRNGRPEAPGIAYTLSQLQQRDMLPAIYFIFSRRGCDKAVAEVGDLWLVNNDESQILREQIDNFLARNPEAGRSGQIAPLYRGIAAHHAGILPAWKGLVEELFQQGLIKVVFATETLAAGINMPARTTVISTLSKRTDSGHRLLNASEFLQMAGRAGRRGMDLQGHVVTVQTPFEGSKEAAYLATSKPDPLVSQFTPSYGMVLNLLQIHTLEQAKELIERSFGQYMATVHLTPEYEEISELQTQLAQLHEQIAAVNEHELAVYEKLRQRLKVERQLLSTLQEQAVENRQEEFVMMLSFAVSGTLLSLKGKNIAVSIPITAVLVGKIPGGEAPYLICLGQDNRWYVVTTKDVVDLYAELPRVDVPEHIVPPPELLLKPGQSLRGSEETFAIAQRIPESGEGSIYMPPEVAEQLSRVTAVQEQLEANPIHQSGNVSKIFKRRARYVELEAELEELQSQVEEHSQRHWEEFVNLIAILQQFDALDNLVPTKLGQIAAAIRGENELWLGLVFESGELEHLDPHHLAAAAAALVIETPRPDSRVHFELSNEVVEALAKLRNIRRKIFQLQRRYNVALPIWLEFELIAIVEQWALGTPWTELCENTTLDEGDVVRILRRTLDLLSQIPHVPHLSKDFQRNAYRAMQLIDRFPVNEQVLS</sequence>
<feature type="coiled-coil region" evidence="5">
    <location>
        <begin position="674"/>
        <end position="701"/>
    </location>
</feature>
<evidence type="ECO:0000256" key="5">
    <source>
        <dbReference type="SAM" id="Coils"/>
    </source>
</evidence>
<dbReference type="Gene3D" id="3.40.50.300">
    <property type="entry name" value="P-loop containing nucleotide triphosphate hydrolases"/>
    <property type="match status" value="2"/>
</dbReference>
<dbReference type="GO" id="GO:0003676">
    <property type="term" value="F:nucleic acid binding"/>
    <property type="evidence" value="ECO:0007669"/>
    <property type="project" value="InterPro"/>
</dbReference>
<dbReference type="InterPro" id="IPR027417">
    <property type="entry name" value="P-loop_NTPase"/>
</dbReference>
<dbReference type="SMART" id="SM00487">
    <property type="entry name" value="DEXDc"/>
    <property type="match status" value="1"/>
</dbReference>
<evidence type="ECO:0000259" key="8">
    <source>
        <dbReference type="PROSITE" id="PS51194"/>
    </source>
</evidence>
<dbReference type="SMART" id="SM00490">
    <property type="entry name" value="HELICc"/>
    <property type="match status" value="1"/>
</dbReference>
<evidence type="ECO:0000256" key="3">
    <source>
        <dbReference type="ARBA" id="ARBA00022806"/>
    </source>
</evidence>
<evidence type="ECO:0000259" key="7">
    <source>
        <dbReference type="PROSITE" id="PS51192"/>
    </source>
</evidence>
<dbReference type="GO" id="GO:0005524">
    <property type="term" value="F:ATP binding"/>
    <property type="evidence" value="ECO:0007669"/>
    <property type="project" value="UniProtKB-KW"/>
</dbReference>
<dbReference type="GO" id="GO:0070478">
    <property type="term" value="P:nuclear-transcribed mRNA catabolic process, 3'-5' exonucleolytic nonsense-mediated decay"/>
    <property type="evidence" value="ECO:0007669"/>
    <property type="project" value="TreeGrafter"/>
</dbReference>
<keyword evidence="5" id="KW-0175">Coiled coil</keyword>
<dbReference type="CDD" id="cd18795">
    <property type="entry name" value="SF2_C_Ski2"/>
    <property type="match status" value="1"/>
</dbReference>
<evidence type="ECO:0000256" key="6">
    <source>
        <dbReference type="SAM" id="MobiDB-lite"/>
    </source>
</evidence>
<organism evidence="9 10">
    <name type="scientific">Nodularia spumigena UHCC 0039</name>
    <dbReference type="NCBI Taxonomy" id="1914872"/>
    <lineage>
        <taxon>Bacteria</taxon>
        <taxon>Bacillati</taxon>
        <taxon>Cyanobacteriota</taxon>
        <taxon>Cyanophyceae</taxon>
        <taxon>Nostocales</taxon>
        <taxon>Nodulariaceae</taxon>
        <taxon>Nodularia</taxon>
    </lineage>
</organism>